<reference evidence="1 2" key="1">
    <citation type="submission" date="2014-04" db="EMBL/GenBank/DDBJ databases">
        <authorList>
            <consortium name="DOE Joint Genome Institute"/>
            <person name="Kuo A."/>
            <person name="Kohler A."/>
            <person name="Costa M.D."/>
            <person name="Nagy L.G."/>
            <person name="Floudas D."/>
            <person name="Copeland A."/>
            <person name="Barry K.W."/>
            <person name="Cichocki N."/>
            <person name="Veneault-Fourrey C."/>
            <person name="LaButti K."/>
            <person name="Lindquist E.A."/>
            <person name="Lipzen A."/>
            <person name="Lundell T."/>
            <person name="Morin E."/>
            <person name="Murat C."/>
            <person name="Sun H."/>
            <person name="Tunlid A."/>
            <person name="Henrissat B."/>
            <person name="Grigoriev I.V."/>
            <person name="Hibbett D.S."/>
            <person name="Martin F."/>
            <person name="Nordberg H.P."/>
            <person name="Cantor M.N."/>
            <person name="Hua S.X."/>
        </authorList>
    </citation>
    <scope>NUCLEOTIDE SEQUENCE [LARGE SCALE GENOMIC DNA]</scope>
    <source>
        <strain evidence="1 2">441</strain>
    </source>
</reference>
<accession>A0A0C9ZNT1</accession>
<dbReference type="Proteomes" id="UP000054018">
    <property type="component" value="Unassembled WGS sequence"/>
</dbReference>
<organism evidence="1 2">
    <name type="scientific">Pisolithus microcarpus 441</name>
    <dbReference type="NCBI Taxonomy" id="765257"/>
    <lineage>
        <taxon>Eukaryota</taxon>
        <taxon>Fungi</taxon>
        <taxon>Dikarya</taxon>
        <taxon>Basidiomycota</taxon>
        <taxon>Agaricomycotina</taxon>
        <taxon>Agaricomycetes</taxon>
        <taxon>Agaricomycetidae</taxon>
        <taxon>Boletales</taxon>
        <taxon>Sclerodermatineae</taxon>
        <taxon>Pisolithaceae</taxon>
        <taxon>Pisolithus</taxon>
    </lineage>
</organism>
<proteinExistence type="predicted"/>
<protein>
    <submittedName>
        <fullName evidence="1">Uncharacterized protein</fullName>
    </submittedName>
</protein>
<evidence type="ECO:0000313" key="1">
    <source>
        <dbReference type="EMBL" id="KIK30996.1"/>
    </source>
</evidence>
<dbReference type="EMBL" id="KN833685">
    <property type="protein sequence ID" value="KIK30996.1"/>
    <property type="molecule type" value="Genomic_DNA"/>
</dbReference>
<sequence>MTKQGRPISFEFLPLDGRTPPVLNGSISVYFDELSEFSLEWRCRKAVSTFEASQRPLAISSPSRWSTGIQ</sequence>
<name>A0A0C9ZNT1_9AGAM</name>
<dbReference type="HOGENOM" id="CLU_2758736_0_0_1"/>
<dbReference type="AlphaFoldDB" id="A0A0C9ZNT1"/>
<reference evidence="2" key="2">
    <citation type="submission" date="2015-01" db="EMBL/GenBank/DDBJ databases">
        <title>Evolutionary Origins and Diversification of the Mycorrhizal Mutualists.</title>
        <authorList>
            <consortium name="DOE Joint Genome Institute"/>
            <consortium name="Mycorrhizal Genomics Consortium"/>
            <person name="Kohler A."/>
            <person name="Kuo A."/>
            <person name="Nagy L.G."/>
            <person name="Floudas D."/>
            <person name="Copeland A."/>
            <person name="Barry K.W."/>
            <person name="Cichocki N."/>
            <person name="Veneault-Fourrey C."/>
            <person name="LaButti K."/>
            <person name="Lindquist E.A."/>
            <person name="Lipzen A."/>
            <person name="Lundell T."/>
            <person name="Morin E."/>
            <person name="Murat C."/>
            <person name="Riley R."/>
            <person name="Ohm R."/>
            <person name="Sun H."/>
            <person name="Tunlid A."/>
            <person name="Henrissat B."/>
            <person name="Grigoriev I.V."/>
            <person name="Hibbett D.S."/>
            <person name="Martin F."/>
        </authorList>
    </citation>
    <scope>NUCLEOTIDE SEQUENCE [LARGE SCALE GENOMIC DNA]</scope>
    <source>
        <strain evidence="2">441</strain>
    </source>
</reference>
<keyword evidence="2" id="KW-1185">Reference proteome</keyword>
<evidence type="ECO:0000313" key="2">
    <source>
        <dbReference type="Proteomes" id="UP000054018"/>
    </source>
</evidence>
<gene>
    <name evidence="1" type="ORF">PISMIDRAFT_669939</name>
</gene>